<comment type="similarity">
    <text evidence="1">Belongs to the nodaviridae RNA polymerase family.</text>
</comment>
<feature type="domain" description="RdRp catalytic" evidence="6">
    <location>
        <begin position="572"/>
        <end position="694"/>
    </location>
</feature>
<accession>A0A1L3KG40</accession>
<evidence type="ECO:0000256" key="3">
    <source>
        <dbReference type="ARBA" id="ARBA00022695"/>
    </source>
</evidence>
<evidence type="ECO:0000256" key="1">
    <source>
        <dbReference type="ARBA" id="ARBA00007751"/>
    </source>
</evidence>
<dbReference type="PROSITE" id="PS50507">
    <property type="entry name" value="RDRP_SSRNA_POS"/>
    <property type="match status" value="1"/>
</dbReference>
<evidence type="ECO:0000256" key="4">
    <source>
        <dbReference type="ARBA" id="ARBA00022953"/>
    </source>
</evidence>
<keyword evidence="4" id="KW-0693">Viral RNA replication</keyword>
<dbReference type="GO" id="GO:0003968">
    <property type="term" value="F:RNA-directed RNA polymerase activity"/>
    <property type="evidence" value="ECO:0007669"/>
    <property type="project" value="InterPro"/>
</dbReference>
<dbReference type="SUPFAM" id="SSF56672">
    <property type="entry name" value="DNA/RNA polymerases"/>
    <property type="match status" value="1"/>
</dbReference>
<dbReference type="CDD" id="cd23173">
    <property type="entry name" value="ps-ssRNAv_Nodaviridae_RdRp"/>
    <property type="match status" value="1"/>
</dbReference>
<proteinExistence type="inferred from homology"/>
<evidence type="ECO:0000259" key="6">
    <source>
        <dbReference type="PROSITE" id="PS50507"/>
    </source>
</evidence>
<dbReference type="Pfam" id="PF19222">
    <property type="entry name" value="Noda_Vmethyltr"/>
    <property type="match status" value="1"/>
</dbReference>
<dbReference type="GO" id="GO:0006351">
    <property type="term" value="P:DNA-templated transcription"/>
    <property type="evidence" value="ECO:0007669"/>
    <property type="project" value="InterPro"/>
</dbReference>
<dbReference type="Pfam" id="PF00680">
    <property type="entry name" value="RdRP_1"/>
    <property type="match status" value="1"/>
</dbReference>
<dbReference type="InterPro" id="IPR001205">
    <property type="entry name" value="RNA-dir_pol_C"/>
</dbReference>
<dbReference type="GO" id="GO:0039694">
    <property type="term" value="P:viral RNA genome replication"/>
    <property type="evidence" value="ECO:0007669"/>
    <property type="project" value="InterPro"/>
</dbReference>
<reference evidence="7" key="1">
    <citation type="journal article" date="2016" name="Nature">
        <title>Redefining the invertebrate RNA virosphere.</title>
        <authorList>
            <person name="Shi M."/>
            <person name="Lin X.D."/>
            <person name="Tian J.H."/>
            <person name="Chen L.J."/>
            <person name="Chen X."/>
            <person name="Li C.X."/>
            <person name="Qin X.C."/>
            <person name="Li J."/>
            <person name="Cao J.P."/>
            <person name="Eden J.S."/>
            <person name="Buchmann J."/>
            <person name="Wang W."/>
            <person name="Xu J."/>
            <person name="Holmes E.C."/>
            <person name="Zhang Y.Z."/>
        </authorList>
    </citation>
    <scope>NUCLEOTIDE SEQUENCE</scope>
    <source>
        <strain evidence="7">Spider128934</strain>
    </source>
</reference>
<evidence type="ECO:0000256" key="2">
    <source>
        <dbReference type="ARBA" id="ARBA00022679"/>
    </source>
</evidence>
<evidence type="ECO:0000313" key="7">
    <source>
        <dbReference type="EMBL" id="APG76388.1"/>
    </source>
</evidence>
<dbReference type="InterPro" id="IPR007094">
    <property type="entry name" value="RNA-dir_pol_PSvirus"/>
</dbReference>
<protein>
    <recommendedName>
        <fullName evidence="5">RNA replicase</fullName>
    </recommendedName>
</protein>
<dbReference type="GO" id="GO:0003723">
    <property type="term" value="F:RNA binding"/>
    <property type="evidence" value="ECO:0007669"/>
    <property type="project" value="InterPro"/>
</dbReference>
<dbReference type="InterPro" id="IPR043502">
    <property type="entry name" value="DNA/RNA_pol_sf"/>
</dbReference>
<name>A0A1L3KG40_9VIRU</name>
<sequence length="882" mass="99524">MCQVIIDEIASLPRCCAYPIPKVGAPPVEKQAIAWGVAAAVVGLGGIYLAKRFWRRGCSKLCDSLKTPINPDVRESFHSRFVFSYTGPRESEHSHPTAAALRTDAERSIDDWILQTGKQPYSVSKSARDDCGERLYYVPKDLDLKCTSDKVGPSSVIRMIDVDYYADMERWLWTGCPVVVYTFAPESVGGSIVDGSFCIDDDHVVASFNGGAEYRHKLWDYNCDHIVVKGFIYSLLVKVDQVRIPQDPTRRVVLLTPVTWYFSVFNSILFQDVPVLRRRKFTYGTANVSVYQRRVLIDKAHVTKVFVSVSYVSTPTAVETEFGIFQAIQLRLTNSKHPNISDVERYLEHSKVASAKALAPILFDAWQGGWVGVKYKQLGKQADTGVARTTLRAPHFQISQGLLSEDGEDYAVVIGEPVVLGAAVFPRKSRNNDDRAIEGRINLIRNEVTPRGVYRKYAKEFIKAFPLGQYSPWEISDVVAKQSRPAQRMRNERGISWFGQENFLVKAFMKKESYAKVTDPRNISTCTVSHTVLLSAYTYAAKEEFKKYNWFVPGRTPVQIAEGVQDFVMPVGWVTENDFSRLDGTISEFLRGVERGVYLRLFKPEFKPQLAKLLDDEIRCRATTATGTKYDPGWSRLSGSPLTTDSNTLLVGFYFYCAAREAKLIREGDLHAIPALIYGDDSVSKLLTDKLLTRVAKDLGLSLKCNVVARGKSVQFLARKFVDPWTTTTSIQDPLRALGKIHLSAISDVDKELVLLNKVKGYLVTDPYTPIMSEYCTYYCDRYKHLEKRLSDSRLERERSFWVAEYGEENGAWPQQSCDVGLMEQEVAKSLEISVNDLRQRSARYKVGDFSEPLQRLLRVDVTAAVSDERGNVTLERRAPSA</sequence>
<dbReference type="EMBL" id="KX883162">
    <property type="protein sequence ID" value="APG76388.1"/>
    <property type="molecule type" value="Genomic_RNA"/>
</dbReference>
<keyword evidence="2" id="KW-0808">Transferase</keyword>
<dbReference type="InterPro" id="IPR043647">
    <property type="entry name" value="Noda_Vmethyltr_dom"/>
</dbReference>
<keyword evidence="3" id="KW-0548">Nucleotidyltransferase</keyword>
<evidence type="ECO:0000256" key="5">
    <source>
        <dbReference type="ARBA" id="ARBA00032757"/>
    </source>
</evidence>
<organism evidence="7">
    <name type="scientific">Hubei noda-like virus 13</name>
    <dbReference type="NCBI Taxonomy" id="1922969"/>
    <lineage>
        <taxon>Viruses</taxon>
        <taxon>Riboviria</taxon>
    </lineage>
</organism>